<name>A0A0S2DH37_LYSEN</name>
<proteinExistence type="predicted"/>
<evidence type="ECO:0000313" key="2">
    <source>
        <dbReference type="Proteomes" id="UP000061569"/>
    </source>
</evidence>
<dbReference type="PATRIC" id="fig|69.6.peg.2510"/>
<dbReference type="KEGG" id="lez:GLE_2550"/>
<reference evidence="1 2" key="1">
    <citation type="submission" date="2015-11" db="EMBL/GenBank/DDBJ databases">
        <title>Genome sequences of Lysobacter enzymogenes strain C3 and Lysobacter antibioticus ATCC 29479.</title>
        <authorList>
            <person name="Kobayashi D.Y."/>
        </authorList>
    </citation>
    <scope>NUCLEOTIDE SEQUENCE [LARGE SCALE GENOMIC DNA]</scope>
    <source>
        <strain evidence="1 2">C3</strain>
    </source>
</reference>
<dbReference type="OrthoDB" id="6196651at2"/>
<dbReference type="AlphaFoldDB" id="A0A0S2DH37"/>
<dbReference type="STRING" id="69.GLE_2550"/>
<gene>
    <name evidence="1" type="ORF">GLE_2550</name>
</gene>
<sequence>MSISPIGWLHTLGSLPAIPLAAYMLARYGRIAPQTRAGRAYFGFMLLGVLTVYPIAKQPVSAIVATVTLATLLIGYGAAALSAGRRLAGYVETVALSLSVFLLMVPTVSETLRRLPAGDPLVKQMTDPLLLGVQGALFLALVVGVPLQLRALYKRNAAAAQSAASTTGSR</sequence>
<evidence type="ECO:0000313" key="1">
    <source>
        <dbReference type="EMBL" id="ALN57899.1"/>
    </source>
</evidence>
<dbReference type="EMBL" id="CP013140">
    <property type="protein sequence ID" value="ALN57899.1"/>
    <property type="molecule type" value="Genomic_DNA"/>
</dbReference>
<protein>
    <submittedName>
        <fullName evidence="1">Uncharacterized protein</fullName>
    </submittedName>
</protein>
<organism evidence="1 2">
    <name type="scientific">Lysobacter enzymogenes</name>
    <dbReference type="NCBI Taxonomy" id="69"/>
    <lineage>
        <taxon>Bacteria</taxon>
        <taxon>Pseudomonadati</taxon>
        <taxon>Pseudomonadota</taxon>
        <taxon>Gammaproteobacteria</taxon>
        <taxon>Lysobacterales</taxon>
        <taxon>Lysobacteraceae</taxon>
        <taxon>Lysobacter</taxon>
    </lineage>
</organism>
<accession>A0A0S2DH37</accession>
<dbReference type="Proteomes" id="UP000061569">
    <property type="component" value="Chromosome"/>
</dbReference>